<accession>C7IY11</accession>
<sequence length="94" mass="10088">MHNSYAHHRSTPELPSVCRRCCSSVELWLPVLASGAPRRSSPEAVIPVLSGHHEAAQGLGDLQLELPPLQRRPLLLVAAAAVAGIAVLHCLHYS</sequence>
<protein>
    <submittedName>
        <fullName evidence="2">Os01g0834950 protein</fullName>
    </submittedName>
</protein>
<reference evidence="3" key="2">
    <citation type="journal article" date="2008" name="Nucleic Acids Res.">
        <title>The rice annotation project database (RAP-DB): 2008 update.</title>
        <authorList>
            <consortium name="The rice annotation project (RAP)"/>
        </authorList>
    </citation>
    <scope>GENOME REANNOTATION</scope>
    <source>
        <strain evidence="3">cv. Nipponbare</strain>
    </source>
</reference>
<name>C7IY11_ORYSJ</name>
<gene>
    <name evidence="2" type="ordered locus">Os01g0834950</name>
</gene>
<dbReference type="KEGG" id="dosa:Os01g0834950"/>
<dbReference type="EMBL" id="AP008207">
    <property type="protein sequence ID" value="BAH91368.1"/>
    <property type="molecule type" value="Genomic_DNA"/>
</dbReference>
<keyword evidence="1" id="KW-1133">Transmembrane helix</keyword>
<organism evidence="2 3">
    <name type="scientific">Oryza sativa subsp. japonica</name>
    <name type="common">Rice</name>
    <dbReference type="NCBI Taxonomy" id="39947"/>
    <lineage>
        <taxon>Eukaryota</taxon>
        <taxon>Viridiplantae</taxon>
        <taxon>Streptophyta</taxon>
        <taxon>Embryophyta</taxon>
        <taxon>Tracheophyta</taxon>
        <taxon>Spermatophyta</taxon>
        <taxon>Magnoliopsida</taxon>
        <taxon>Liliopsida</taxon>
        <taxon>Poales</taxon>
        <taxon>Poaceae</taxon>
        <taxon>BOP clade</taxon>
        <taxon>Oryzoideae</taxon>
        <taxon>Oryzeae</taxon>
        <taxon>Oryzinae</taxon>
        <taxon>Oryza</taxon>
        <taxon>Oryza sativa</taxon>
    </lineage>
</organism>
<evidence type="ECO:0000313" key="2">
    <source>
        <dbReference type="EMBL" id="BAH91368.1"/>
    </source>
</evidence>
<evidence type="ECO:0000256" key="1">
    <source>
        <dbReference type="SAM" id="Phobius"/>
    </source>
</evidence>
<keyword evidence="1" id="KW-0472">Membrane</keyword>
<evidence type="ECO:0000313" key="3">
    <source>
        <dbReference type="Proteomes" id="UP000000763"/>
    </source>
</evidence>
<dbReference type="Proteomes" id="UP000000763">
    <property type="component" value="Chromosome 1"/>
</dbReference>
<feature type="transmembrane region" description="Helical" evidence="1">
    <location>
        <begin position="74"/>
        <end position="93"/>
    </location>
</feature>
<proteinExistence type="predicted"/>
<keyword evidence="1" id="KW-0812">Transmembrane</keyword>
<reference evidence="2 3" key="1">
    <citation type="journal article" date="2005" name="Nature">
        <title>The map-based sequence of the rice genome.</title>
        <authorList>
            <consortium name="International rice genome sequencing project (IRGSP)"/>
            <person name="Matsumoto T."/>
            <person name="Wu J."/>
            <person name="Kanamori H."/>
            <person name="Katayose Y."/>
            <person name="Fujisawa M."/>
            <person name="Namiki N."/>
            <person name="Mizuno H."/>
            <person name="Yamamoto K."/>
            <person name="Antonio B.A."/>
            <person name="Baba T."/>
            <person name="Sakata K."/>
            <person name="Nagamura Y."/>
            <person name="Aoki H."/>
            <person name="Arikawa K."/>
            <person name="Arita K."/>
            <person name="Bito T."/>
            <person name="Chiden Y."/>
            <person name="Fujitsuka N."/>
            <person name="Fukunaka R."/>
            <person name="Hamada M."/>
            <person name="Harada C."/>
            <person name="Hayashi A."/>
            <person name="Hijishita S."/>
            <person name="Honda M."/>
            <person name="Hosokawa S."/>
            <person name="Ichikawa Y."/>
            <person name="Idonuma A."/>
            <person name="Iijima M."/>
            <person name="Ikeda M."/>
            <person name="Ikeno M."/>
            <person name="Ito K."/>
            <person name="Ito S."/>
            <person name="Ito T."/>
            <person name="Ito Y."/>
            <person name="Ito Y."/>
            <person name="Iwabuchi A."/>
            <person name="Kamiya K."/>
            <person name="Karasawa W."/>
            <person name="Kurita K."/>
            <person name="Katagiri S."/>
            <person name="Kikuta A."/>
            <person name="Kobayashi H."/>
            <person name="Kobayashi N."/>
            <person name="Machita K."/>
            <person name="Maehara T."/>
            <person name="Masukawa M."/>
            <person name="Mizubayashi T."/>
            <person name="Mukai Y."/>
            <person name="Nagasaki H."/>
            <person name="Nagata Y."/>
            <person name="Naito S."/>
            <person name="Nakashima M."/>
            <person name="Nakama Y."/>
            <person name="Nakamichi Y."/>
            <person name="Nakamura M."/>
            <person name="Meguro A."/>
            <person name="Negishi M."/>
            <person name="Ohta I."/>
            <person name="Ohta T."/>
            <person name="Okamoto M."/>
            <person name="Ono N."/>
            <person name="Saji S."/>
            <person name="Sakaguchi M."/>
            <person name="Sakai K."/>
            <person name="Shibata M."/>
            <person name="Shimokawa T."/>
            <person name="Song J."/>
            <person name="Takazaki Y."/>
            <person name="Terasawa K."/>
            <person name="Tsugane M."/>
            <person name="Tsuji K."/>
            <person name="Ueda S."/>
            <person name="Waki K."/>
            <person name="Yamagata H."/>
            <person name="Yamamoto M."/>
            <person name="Yamamoto S."/>
            <person name="Yamane H."/>
            <person name="Yoshiki S."/>
            <person name="Yoshihara R."/>
            <person name="Yukawa K."/>
            <person name="Zhong H."/>
            <person name="Yano M."/>
            <person name="Yuan Q."/>
            <person name="Ouyang S."/>
            <person name="Liu J."/>
            <person name="Jones K.M."/>
            <person name="Gansberger K."/>
            <person name="Moffat K."/>
            <person name="Hill J."/>
            <person name="Bera J."/>
            <person name="Fadrosh D."/>
            <person name="Jin S."/>
            <person name="Johri S."/>
            <person name="Kim M."/>
            <person name="Overton L."/>
            <person name="Reardon M."/>
            <person name="Tsitrin T."/>
            <person name="Vuong H."/>
            <person name="Weaver B."/>
            <person name="Ciecko A."/>
            <person name="Tallon L."/>
            <person name="Jackson J."/>
            <person name="Pai G."/>
            <person name="Aken S.V."/>
            <person name="Utterback T."/>
            <person name="Reidmuller S."/>
            <person name="Feldblyum T."/>
            <person name="Hsiao J."/>
            <person name="Zismann V."/>
            <person name="Iobst S."/>
            <person name="de Vazeille A.R."/>
            <person name="Buell C.R."/>
            <person name="Ying K."/>
            <person name="Li Y."/>
            <person name="Lu T."/>
            <person name="Huang Y."/>
            <person name="Zhao Q."/>
            <person name="Feng Q."/>
            <person name="Zhang L."/>
            <person name="Zhu J."/>
            <person name="Weng Q."/>
            <person name="Mu J."/>
            <person name="Lu Y."/>
            <person name="Fan D."/>
            <person name="Liu Y."/>
            <person name="Guan J."/>
            <person name="Zhang Y."/>
            <person name="Yu S."/>
            <person name="Liu X."/>
            <person name="Zhang Y."/>
            <person name="Hong G."/>
            <person name="Han B."/>
            <person name="Choisne N."/>
            <person name="Demange N."/>
            <person name="Orjeda G."/>
            <person name="Samain S."/>
            <person name="Cattolico L."/>
            <person name="Pelletier E."/>
            <person name="Couloux A."/>
            <person name="Segurens B."/>
            <person name="Wincker P."/>
            <person name="D'Hont A."/>
            <person name="Scarpelli C."/>
            <person name="Weissenbach J."/>
            <person name="Salanoubat M."/>
            <person name="Quetier F."/>
            <person name="Yu Y."/>
            <person name="Kim H.R."/>
            <person name="Rambo T."/>
            <person name="Currie J."/>
            <person name="Collura K."/>
            <person name="Luo M."/>
            <person name="Yang T."/>
            <person name="Ammiraju J.S.S."/>
            <person name="Engler F."/>
            <person name="Soderlund C."/>
            <person name="Wing R.A."/>
            <person name="Palmer L.E."/>
            <person name="de la Bastide M."/>
            <person name="Spiegel L."/>
            <person name="Nascimento L."/>
            <person name="Zutavern T."/>
            <person name="O'Shaughnessy A."/>
            <person name="Dike S."/>
            <person name="Dedhia N."/>
            <person name="Preston R."/>
            <person name="Balija V."/>
            <person name="McCombie W.R."/>
            <person name="Chow T."/>
            <person name="Chen H."/>
            <person name="Chung M."/>
            <person name="Chen C."/>
            <person name="Shaw J."/>
            <person name="Wu H."/>
            <person name="Hsiao K."/>
            <person name="Chao Y."/>
            <person name="Chu M."/>
            <person name="Cheng C."/>
            <person name="Hour A."/>
            <person name="Lee P."/>
            <person name="Lin S."/>
            <person name="Lin Y."/>
            <person name="Liou J."/>
            <person name="Liu S."/>
            <person name="Hsing Y."/>
            <person name="Raghuvanshi S."/>
            <person name="Mohanty A."/>
            <person name="Bharti A.K."/>
            <person name="Gaur A."/>
            <person name="Gupta V."/>
            <person name="Kumar D."/>
            <person name="Ravi V."/>
            <person name="Vij S."/>
            <person name="Kapur A."/>
            <person name="Khurana P."/>
            <person name="Khurana P."/>
            <person name="Khurana J.P."/>
            <person name="Tyagi A.K."/>
            <person name="Gaikwad K."/>
            <person name="Singh A."/>
            <person name="Dalal V."/>
            <person name="Srivastava S."/>
            <person name="Dixit A."/>
            <person name="Pal A.K."/>
            <person name="Ghazi I.A."/>
            <person name="Yadav M."/>
            <person name="Pandit A."/>
            <person name="Bhargava A."/>
            <person name="Sureshbabu K."/>
            <person name="Batra K."/>
            <person name="Sharma T.R."/>
            <person name="Mohapatra T."/>
            <person name="Singh N.K."/>
            <person name="Messing J."/>
            <person name="Nelson A.B."/>
            <person name="Fuks G."/>
            <person name="Kavchok S."/>
            <person name="Keizer G."/>
            <person name="Linton E."/>
            <person name="Llaca V."/>
            <person name="Song R."/>
            <person name="Tanyolac B."/>
            <person name="Young S."/>
            <person name="Ho-Il K."/>
            <person name="Hahn J.H."/>
            <person name="Sangsakoo G."/>
            <person name="Vanavichit A."/>
            <person name="de Mattos Luiz.A.T."/>
            <person name="Zimmer P.D."/>
            <person name="Malone G."/>
            <person name="Dellagostin O."/>
            <person name="de Oliveira A.C."/>
            <person name="Bevan M."/>
            <person name="Bancroft I."/>
            <person name="Minx P."/>
            <person name="Cordum H."/>
            <person name="Wilson R."/>
            <person name="Cheng Z."/>
            <person name="Jin W."/>
            <person name="Jiang J."/>
            <person name="Leong S.A."/>
            <person name="Iwama H."/>
            <person name="Gojobori T."/>
            <person name="Itoh T."/>
            <person name="Niimura Y."/>
            <person name="Fujii Y."/>
            <person name="Habara T."/>
            <person name="Sakai H."/>
            <person name="Sato Y."/>
            <person name="Wilson G."/>
            <person name="Kumar K."/>
            <person name="McCouch S."/>
            <person name="Juretic N."/>
            <person name="Hoen D."/>
            <person name="Wright S."/>
            <person name="Bruskiewich R."/>
            <person name="Bureau T."/>
            <person name="Miyao A."/>
            <person name="Hirochika H."/>
            <person name="Nishikawa T."/>
            <person name="Kadowaki K."/>
            <person name="Sugiura M."/>
            <person name="Burr B."/>
            <person name="Sasaki T."/>
        </authorList>
    </citation>
    <scope>NUCLEOTIDE SEQUENCE [LARGE SCALE GENOMIC DNA]</scope>
    <source>
        <strain evidence="3">cv. Nipponbare</strain>
    </source>
</reference>
<dbReference type="AlphaFoldDB" id="C7IY11"/>